<evidence type="ECO:0000313" key="3">
    <source>
        <dbReference type="Proteomes" id="UP000030418"/>
    </source>
</evidence>
<dbReference type="GO" id="GO:0005524">
    <property type="term" value="F:ATP binding"/>
    <property type="evidence" value="ECO:0007669"/>
    <property type="project" value="InterPro"/>
</dbReference>
<keyword evidence="3" id="KW-1185">Reference proteome</keyword>
<proteinExistence type="predicted"/>
<dbReference type="InterPro" id="IPR027417">
    <property type="entry name" value="P-loop_NTPase"/>
</dbReference>
<dbReference type="Gene3D" id="3.40.50.300">
    <property type="entry name" value="P-loop containing nucleotide triphosphate hydrolases"/>
    <property type="match status" value="1"/>
</dbReference>
<reference evidence="2 3" key="1">
    <citation type="submission" date="2014-08" db="EMBL/GenBank/DDBJ databases">
        <title>Chaperone-usher fimbriae in a diverse selection of Gallibacterium genomes.</title>
        <authorList>
            <person name="Kudirkiene E."/>
            <person name="Bager R.J."/>
            <person name="Johnson T.J."/>
            <person name="Bojesen A.M."/>
        </authorList>
    </citation>
    <scope>NUCLEOTIDE SEQUENCE [LARGE SCALE GENOMIC DNA]</scope>
    <source>
        <strain evidence="2 3">CCM5976</strain>
    </source>
</reference>
<comment type="caution">
    <text evidence="2">The sequence shown here is derived from an EMBL/GenBank/DDBJ whole genome shotgun (WGS) entry which is preliminary data.</text>
</comment>
<dbReference type="SUPFAM" id="SSF52540">
    <property type="entry name" value="P-loop containing nucleoside triphosphate hydrolases"/>
    <property type="match status" value="1"/>
</dbReference>
<dbReference type="RefSeq" id="WP_013745848.1">
    <property type="nucleotide sequence ID" value="NZ_JPXY01000003.1"/>
</dbReference>
<evidence type="ECO:0000313" key="2">
    <source>
        <dbReference type="EMBL" id="KGQ34623.1"/>
    </source>
</evidence>
<accession>A0A0A2XR06</accession>
<feature type="domain" description="ABC transporter" evidence="1">
    <location>
        <begin position="18"/>
        <end position="50"/>
    </location>
</feature>
<protein>
    <submittedName>
        <fullName evidence="2">ABC transporter</fullName>
    </submittedName>
</protein>
<dbReference type="EMBL" id="JPXY01000003">
    <property type="protein sequence ID" value="KGQ34623.1"/>
    <property type="molecule type" value="Genomic_DNA"/>
</dbReference>
<sequence>MFELNAVSFTLPEKMLFHSISLQFNTGKIYGIIGANSSGKSTLIKLLARQPVANTLVSG</sequence>
<dbReference type="Proteomes" id="UP000030418">
    <property type="component" value="Unassembled WGS sequence"/>
</dbReference>
<dbReference type="InterPro" id="IPR003439">
    <property type="entry name" value="ABC_transporter-like_ATP-bd"/>
</dbReference>
<dbReference type="GO" id="GO:0016887">
    <property type="term" value="F:ATP hydrolysis activity"/>
    <property type="evidence" value="ECO:0007669"/>
    <property type="project" value="InterPro"/>
</dbReference>
<gene>
    <name evidence="2" type="ORF">P375_00280</name>
</gene>
<dbReference type="Pfam" id="PF00005">
    <property type="entry name" value="ABC_tran"/>
    <property type="match status" value="1"/>
</dbReference>
<name>A0A0A2XR06_9PAST</name>
<evidence type="ECO:0000259" key="1">
    <source>
        <dbReference type="Pfam" id="PF00005"/>
    </source>
</evidence>
<organism evidence="2 3">
    <name type="scientific">Gallibacterium genomosp. 2</name>
    <dbReference type="NCBI Taxonomy" id="155517"/>
    <lineage>
        <taxon>Bacteria</taxon>
        <taxon>Pseudomonadati</taxon>
        <taxon>Pseudomonadota</taxon>
        <taxon>Gammaproteobacteria</taxon>
        <taxon>Pasteurellales</taxon>
        <taxon>Pasteurellaceae</taxon>
        <taxon>Gallibacterium</taxon>
    </lineage>
</organism>
<dbReference type="AlphaFoldDB" id="A0A0A2XR06"/>